<dbReference type="PANTHER" id="PTHR31272:SF9">
    <property type="entry name" value="BLL1027 PROTEIN"/>
    <property type="match status" value="1"/>
</dbReference>
<dbReference type="Proteomes" id="UP000236584">
    <property type="component" value="Chromosome"/>
</dbReference>
<reference evidence="2 3" key="1">
    <citation type="submission" date="2018-01" db="EMBL/GenBank/DDBJ databases">
        <title>Complete genome sequence of Salinigranum rubrum GX10T, an extremely halophilic archaeon isolated from a marine solar saltern.</title>
        <authorList>
            <person name="Han S."/>
        </authorList>
    </citation>
    <scope>NUCLEOTIDE SEQUENCE [LARGE SCALE GENOMIC DNA]</scope>
    <source>
        <strain evidence="2 3">GX10</strain>
    </source>
</reference>
<dbReference type="InterPro" id="IPR051790">
    <property type="entry name" value="Cytochrome_c-biogenesis_DsbD"/>
</dbReference>
<feature type="transmembrane region" description="Helical" evidence="1">
    <location>
        <begin position="87"/>
        <end position="106"/>
    </location>
</feature>
<evidence type="ECO:0000256" key="1">
    <source>
        <dbReference type="SAM" id="Phobius"/>
    </source>
</evidence>
<feature type="transmembrane region" description="Helical" evidence="1">
    <location>
        <begin position="161"/>
        <end position="182"/>
    </location>
</feature>
<keyword evidence="1" id="KW-0472">Membrane</keyword>
<organism evidence="2 3">
    <name type="scientific">Salinigranum rubrum</name>
    <dbReference type="NCBI Taxonomy" id="755307"/>
    <lineage>
        <taxon>Archaea</taxon>
        <taxon>Methanobacteriati</taxon>
        <taxon>Methanobacteriota</taxon>
        <taxon>Stenosarchaea group</taxon>
        <taxon>Halobacteria</taxon>
        <taxon>Halobacteriales</taxon>
        <taxon>Haloferacaceae</taxon>
        <taxon>Salinigranum</taxon>
    </lineage>
</organism>
<proteinExistence type="predicted"/>
<dbReference type="EMBL" id="CP026309">
    <property type="protein sequence ID" value="AUV81572.1"/>
    <property type="molecule type" value="Genomic_DNA"/>
</dbReference>
<dbReference type="AlphaFoldDB" id="A0A2I8VI11"/>
<feature type="transmembrane region" description="Helical" evidence="1">
    <location>
        <begin position="127"/>
        <end position="149"/>
    </location>
</feature>
<gene>
    <name evidence="2" type="ORF">C2R22_07805</name>
</gene>
<feature type="transmembrane region" description="Helical" evidence="1">
    <location>
        <begin position="203"/>
        <end position="225"/>
    </location>
</feature>
<evidence type="ECO:0000313" key="2">
    <source>
        <dbReference type="EMBL" id="AUV81572.1"/>
    </source>
</evidence>
<keyword evidence="1" id="KW-0812">Transmembrane</keyword>
<feature type="transmembrane region" description="Helical" evidence="1">
    <location>
        <begin position="12"/>
        <end position="33"/>
    </location>
</feature>
<keyword evidence="1" id="KW-1133">Transmembrane helix</keyword>
<evidence type="ECO:0000313" key="3">
    <source>
        <dbReference type="Proteomes" id="UP000236584"/>
    </source>
</evidence>
<sequence length="226" mass="22481">MPLLQATPASAFSGTVVFALSAGLATFFAPCAYPLLPGYVGYYLSREEADIGGAVVRGTAATVGALAVLGLVGGALVAFGTRVVSNLAFLEPVVGVALIVFGLALLSGRAPSVHLLLPERRASASGFVLFGGVYAVAAAGCVLPVVFGVAAQALTLPTEQAVAVVGVYAVSVALPLLGVTLLSAVGSDALGSVSRHTDTVQRVAALVMVVAGVAQVGVSLSYLGWI</sequence>
<keyword evidence="3" id="KW-1185">Reference proteome</keyword>
<name>A0A2I8VI11_9EURY</name>
<dbReference type="RefSeq" id="WP_103425260.1">
    <property type="nucleotide sequence ID" value="NZ_CP026309.1"/>
</dbReference>
<protein>
    <submittedName>
        <fullName evidence="2">Cytochrome C biogenesis protein</fullName>
    </submittedName>
</protein>
<accession>A0A2I8VI11</accession>
<dbReference type="GeneID" id="35591985"/>
<dbReference type="PANTHER" id="PTHR31272">
    <property type="entry name" value="CYTOCHROME C-TYPE BIOGENESIS PROTEIN HI_1454-RELATED"/>
    <property type="match status" value="1"/>
</dbReference>
<feature type="transmembrane region" description="Helical" evidence="1">
    <location>
        <begin position="54"/>
        <end position="81"/>
    </location>
</feature>
<dbReference type="OrthoDB" id="205803at2157"/>
<dbReference type="KEGG" id="srub:C2R22_07805"/>